<feature type="domain" description="SAP" evidence="2">
    <location>
        <begin position="11"/>
        <end position="45"/>
    </location>
</feature>
<evidence type="ECO:0000256" key="1">
    <source>
        <dbReference type="SAM" id="MobiDB-lite"/>
    </source>
</evidence>
<keyword evidence="4" id="KW-1185">Reference proteome</keyword>
<dbReference type="PaxDb" id="67767-A0A0J7KCE9"/>
<dbReference type="Proteomes" id="UP000036403">
    <property type="component" value="Unassembled WGS sequence"/>
</dbReference>
<evidence type="ECO:0000313" key="3">
    <source>
        <dbReference type="EMBL" id="KMQ87909.1"/>
    </source>
</evidence>
<dbReference type="Gene3D" id="1.10.720.30">
    <property type="entry name" value="SAP domain"/>
    <property type="match status" value="1"/>
</dbReference>
<evidence type="ECO:0000259" key="2">
    <source>
        <dbReference type="PROSITE" id="PS50800"/>
    </source>
</evidence>
<dbReference type="InterPro" id="IPR036361">
    <property type="entry name" value="SAP_dom_sf"/>
</dbReference>
<comment type="caution">
    <text evidence="3">The sequence shown here is derived from an EMBL/GenBank/DDBJ whole genome shotgun (WGS) entry which is preliminary data.</text>
</comment>
<dbReference type="SUPFAM" id="SSF68906">
    <property type="entry name" value="SAP domain"/>
    <property type="match status" value="1"/>
</dbReference>
<dbReference type="SMART" id="SM00513">
    <property type="entry name" value="SAP"/>
    <property type="match status" value="1"/>
</dbReference>
<dbReference type="PROSITE" id="PS50800">
    <property type="entry name" value="SAP"/>
    <property type="match status" value="1"/>
</dbReference>
<reference evidence="3 4" key="1">
    <citation type="submission" date="2015-04" db="EMBL/GenBank/DDBJ databases">
        <title>Lasius niger genome sequencing.</title>
        <authorList>
            <person name="Konorov E.A."/>
            <person name="Nikitin M.A."/>
            <person name="Kirill M.V."/>
            <person name="Chang P."/>
        </authorList>
    </citation>
    <scope>NUCLEOTIDE SEQUENCE [LARGE SCALE GENOMIC DNA]</scope>
    <source>
        <tissue evidence="3">Whole</tissue>
    </source>
</reference>
<accession>A0A0J7KCE9</accession>
<sequence length="70" mass="7792">MVNDNLATMDPKNFTMAQLKAELERRGLPMSGTKKDLIARLQREDPSGGWVDDVAQAETSDTIPKKTDED</sequence>
<evidence type="ECO:0000313" key="4">
    <source>
        <dbReference type="Proteomes" id="UP000036403"/>
    </source>
</evidence>
<proteinExistence type="predicted"/>
<dbReference type="EMBL" id="LBMM01009736">
    <property type="protein sequence ID" value="KMQ87909.1"/>
    <property type="molecule type" value="Genomic_DNA"/>
</dbReference>
<dbReference type="OrthoDB" id="197676at2759"/>
<dbReference type="InterPro" id="IPR003034">
    <property type="entry name" value="SAP_dom"/>
</dbReference>
<gene>
    <name evidence="3" type="ORF">RF55_12683</name>
</gene>
<dbReference type="Pfam" id="PF02037">
    <property type="entry name" value="SAP"/>
    <property type="match status" value="1"/>
</dbReference>
<organism evidence="3 4">
    <name type="scientific">Lasius niger</name>
    <name type="common">Black garden ant</name>
    <dbReference type="NCBI Taxonomy" id="67767"/>
    <lineage>
        <taxon>Eukaryota</taxon>
        <taxon>Metazoa</taxon>
        <taxon>Ecdysozoa</taxon>
        <taxon>Arthropoda</taxon>
        <taxon>Hexapoda</taxon>
        <taxon>Insecta</taxon>
        <taxon>Pterygota</taxon>
        <taxon>Neoptera</taxon>
        <taxon>Endopterygota</taxon>
        <taxon>Hymenoptera</taxon>
        <taxon>Apocrita</taxon>
        <taxon>Aculeata</taxon>
        <taxon>Formicoidea</taxon>
        <taxon>Formicidae</taxon>
        <taxon>Formicinae</taxon>
        <taxon>Lasius</taxon>
        <taxon>Lasius</taxon>
    </lineage>
</organism>
<name>A0A0J7KCE9_LASNI</name>
<protein>
    <recommendedName>
        <fullName evidence="2">SAP domain-containing protein</fullName>
    </recommendedName>
</protein>
<feature type="region of interest" description="Disordered" evidence="1">
    <location>
        <begin position="41"/>
        <end position="70"/>
    </location>
</feature>
<dbReference type="AlphaFoldDB" id="A0A0J7KCE9"/>